<keyword evidence="1" id="KW-1133">Transmembrane helix</keyword>
<dbReference type="EMBL" id="BMVX01000014">
    <property type="protein sequence ID" value="GGZ75411.1"/>
    <property type="molecule type" value="Genomic_DNA"/>
</dbReference>
<gene>
    <name evidence="2" type="ORF">GCM10010371_39000</name>
</gene>
<keyword evidence="1" id="KW-0812">Transmembrane</keyword>
<feature type="transmembrane region" description="Helical" evidence="1">
    <location>
        <begin position="20"/>
        <end position="41"/>
    </location>
</feature>
<evidence type="ECO:0000313" key="3">
    <source>
        <dbReference type="Proteomes" id="UP000634660"/>
    </source>
</evidence>
<dbReference type="RefSeq" id="WP_268253286.1">
    <property type="nucleotide sequence ID" value="NZ_BMVX01000014.1"/>
</dbReference>
<organism evidence="2 3">
    <name type="scientific">Streptomyces subrutilus</name>
    <dbReference type="NCBI Taxonomy" id="36818"/>
    <lineage>
        <taxon>Bacteria</taxon>
        <taxon>Bacillati</taxon>
        <taxon>Actinomycetota</taxon>
        <taxon>Actinomycetes</taxon>
        <taxon>Kitasatosporales</taxon>
        <taxon>Streptomycetaceae</taxon>
        <taxon>Streptomyces</taxon>
    </lineage>
</organism>
<accession>A0A918V7D8</accession>
<evidence type="ECO:0000313" key="2">
    <source>
        <dbReference type="EMBL" id="GGZ75411.1"/>
    </source>
</evidence>
<name>A0A918V7D8_9ACTN</name>
<reference evidence="2" key="2">
    <citation type="submission" date="2020-09" db="EMBL/GenBank/DDBJ databases">
        <authorList>
            <person name="Sun Q."/>
            <person name="Ohkuma M."/>
        </authorList>
    </citation>
    <scope>NUCLEOTIDE SEQUENCE</scope>
    <source>
        <strain evidence="2">JCM 4834</strain>
    </source>
</reference>
<dbReference type="Proteomes" id="UP000634660">
    <property type="component" value="Unassembled WGS sequence"/>
</dbReference>
<protein>
    <submittedName>
        <fullName evidence="2">Uncharacterized protein</fullName>
    </submittedName>
</protein>
<dbReference type="AlphaFoldDB" id="A0A918V7D8"/>
<sequence>MSADEQRDQVHTRTSRRGTVAVTLGAVIWIATVAVIVARGWV</sequence>
<reference evidence="2" key="1">
    <citation type="journal article" date="2014" name="Int. J. Syst. Evol. Microbiol.">
        <title>Complete genome sequence of Corynebacterium casei LMG S-19264T (=DSM 44701T), isolated from a smear-ripened cheese.</title>
        <authorList>
            <consortium name="US DOE Joint Genome Institute (JGI-PGF)"/>
            <person name="Walter F."/>
            <person name="Albersmeier A."/>
            <person name="Kalinowski J."/>
            <person name="Ruckert C."/>
        </authorList>
    </citation>
    <scope>NUCLEOTIDE SEQUENCE</scope>
    <source>
        <strain evidence="2">JCM 4834</strain>
    </source>
</reference>
<keyword evidence="1" id="KW-0472">Membrane</keyword>
<comment type="caution">
    <text evidence="2">The sequence shown here is derived from an EMBL/GenBank/DDBJ whole genome shotgun (WGS) entry which is preliminary data.</text>
</comment>
<evidence type="ECO:0000256" key="1">
    <source>
        <dbReference type="SAM" id="Phobius"/>
    </source>
</evidence>
<proteinExistence type="predicted"/>